<keyword evidence="2" id="KW-1185">Reference proteome</keyword>
<gene>
    <name evidence="1" type="ORF">LIER_20877</name>
</gene>
<organism evidence="1 2">
    <name type="scientific">Lithospermum erythrorhizon</name>
    <name type="common">Purple gromwell</name>
    <name type="synonym">Lithospermum officinale var. erythrorhizon</name>
    <dbReference type="NCBI Taxonomy" id="34254"/>
    <lineage>
        <taxon>Eukaryota</taxon>
        <taxon>Viridiplantae</taxon>
        <taxon>Streptophyta</taxon>
        <taxon>Embryophyta</taxon>
        <taxon>Tracheophyta</taxon>
        <taxon>Spermatophyta</taxon>
        <taxon>Magnoliopsida</taxon>
        <taxon>eudicotyledons</taxon>
        <taxon>Gunneridae</taxon>
        <taxon>Pentapetalae</taxon>
        <taxon>asterids</taxon>
        <taxon>lamiids</taxon>
        <taxon>Boraginales</taxon>
        <taxon>Boraginaceae</taxon>
        <taxon>Boraginoideae</taxon>
        <taxon>Lithospermeae</taxon>
        <taxon>Lithospermum</taxon>
    </lineage>
</organism>
<dbReference type="Proteomes" id="UP001454036">
    <property type="component" value="Unassembled WGS sequence"/>
</dbReference>
<protein>
    <submittedName>
        <fullName evidence="1">Uncharacterized protein</fullName>
    </submittedName>
</protein>
<dbReference type="AlphaFoldDB" id="A0AAV3QS71"/>
<name>A0AAV3QS71_LITER</name>
<dbReference type="InterPro" id="IPR032675">
    <property type="entry name" value="LRR_dom_sf"/>
</dbReference>
<proteinExistence type="predicted"/>
<dbReference type="PANTHER" id="PTHR15140">
    <property type="entry name" value="TUBULIN-SPECIFIC CHAPERONE E"/>
    <property type="match status" value="1"/>
</dbReference>
<dbReference type="PANTHER" id="PTHR15140:SF6">
    <property type="entry name" value="TUBULIN-SPECIFIC CHAPERONE COFACTOR E-LIKE PROTEIN"/>
    <property type="match status" value="1"/>
</dbReference>
<evidence type="ECO:0000313" key="2">
    <source>
        <dbReference type="Proteomes" id="UP001454036"/>
    </source>
</evidence>
<evidence type="ECO:0000313" key="1">
    <source>
        <dbReference type="EMBL" id="GAA0165483.1"/>
    </source>
</evidence>
<accession>A0AAV3QS71</accession>
<dbReference type="SUPFAM" id="SSF52047">
    <property type="entry name" value="RNI-like"/>
    <property type="match status" value="1"/>
</dbReference>
<reference evidence="1 2" key="1">
    <citation type="submission" date="2024-01" db="EMBL/GenBank/DDBJ databases">
        <title>The complete chloroplast genome sequence of Lithospermum erythrorhizon: insights into the phylogenetic relationship among Boraginaceae species and the maternal lineages of purple gromwells.</title>
        <authorList>
            <person name="Okada T."/>
            <person name="Watanabe K."/>
        </authorList>
    </citation>
    <scope>NUCLEOTIDE SEQUENCE [LARGE SCALE GENOMIC DNA]</scope>
</reference>
<sequence length="149" mass="16908">MRDNGLQEFINQVNKLKRLQFLTLLIDGTDEVCLPLLEELFFLASLVDLSIQGPINALPEYRDGLGRNLFTLKLRRCEMDTDALITLGKLPNLTSLRLDAGYFTGVKMTCHAMGFPKLKSLVIDTLPYLEMWEIENGAMPLLYSLSIRI</sequence>
<dbReference type="Gene3D" id="3.80.10.10">
    <property type="entry name" value="Ribonuclease Inhibitor"/>
    <property type="match status" value="1"/>
</dbReference>
<dbReference type="EMBL" id="BAABME010005394">
    <property type="protein sequence ID" value="GAA0165483.1"/>
    <property type="molecule type" value="Genomic_DNA"/>
</dbReference>
<comment type="caution">
    <text evidence="1">The sequence shown here is derived from an EMBL/GenBank/DDBJ whole genome shotgun (WGS) entry which is preliminary data.</text>
</comment>